<dbReference type="Pfam" id="PF13211">
    <property type="entry name" value="DUF4019"/>
    <property type="match status" value="1"/>
</dbReference>
<gene>
    <name evidence="2" type="ORF">THF1A12_200076</name>
</gene>
<evidence type="ECO:0000313" key="2">
    <source>
        <dbReference type="EMBL" id="CAH1588585.1"/>
    </source>
</evidence>
<evidence type="ECO:0000313" key="3">
    <source>
        <dbReference type="Proteomes" id="UP001295462"/>
    </source>
</evidence>
<accession>A0AAU9QK48</accession>
<name>A0AAU9QK48_9VIBR</name>
<proteinExistence type="predicted"/>
<dbReference type="EMBL" id="CAKMUD010000073">
    <property type="protein sequence ID" value="CAH1588585.1"/>
    <property type="molecule type" value="Genomic_DNA"/>
</dbReference>
<feature type="chain" id="PRO_5043527037" description="DUF4019 domain-containing protein" evidence="1">
    <location>
        <begin position="19"/>
        <end position="131"/>
    </location>
</feature>
<evidence type="ECO:0000256" key="1">
    <source>
        <dbReference type="SAM" id="SignalP"/>
    </source>
</evidence>
<dbReference type="AlphaFoldDB" id="A0AAU9QK48"/>
<keyword evidence="1" id="KW-0732">Signal</keyword>
<sequence length="131" mass="15005">MFRKLLILMMLWPFSVLASSGSSTQSALDWLKLVDDSQYQQSWIESSSLFQEQVSEQTWLGAMNSIRAPLAKVNSRKKISEEEMQSPPNVPAGEYVVFQFKTSFANKDDAIETVTVVKQDMQWRVVGYFIK</sequence>
<feature type="signal peptide" evidence="1">
    <location>
        <begin position="1"/>
        <end position="18"/>
    </location>
</feature>
<comment type="caution">
    <text evidence="2">The sequence shown here is derived from an EMBL/GenBank/DDBJ whole genome shotgun (WGS) entry which is preliminary data.</text>
</comment>
<dbReference type="RefSeq" id="WP_181136638.1">
    <property type="nucleotide sequence ID" value="NZ_CAKMTZ010000070.1"/>
</dbReference>
<organism evidence="2 3">
    <name type="scientific">Vibrio jasicida</name>
    <dbReference type="NCBI Taxonomy" id="766224"/>
    <lineage>
        <taxon>Bacteria</taxon>
        <taxon>Pseudomonadati</taxon>
        <taxon>Pseudomonadota</taxon>
        <taxon>Gammaproteobacteria</taxon>
        <taxon>Vibrionales</taxon>
        <taxon>Vibrionaceae</taxon>
        <taxon>Vibrio</taxon>
    </lineage>
</organism>
<reference evidence="2" key="1">
    <citation type="submission" date="2022-01" db="EMBL/GenBank/DDBJ databases">
        <authorList>
            <person name="Lagorce A."/>
        </authorList>
    </citation>
    <scope>NUCLEOTIDE SEQUENCE</scope>
    <source>
        <strain evidence="2">Th15_F1_A12</strain>
    </source>
</reference>
<dbReference type="Proteomes" id="UP001295462">
    <property type="component" value="Unassembled WGS sequence"/>
</dbReference>
<evidence type="ECO:0008006" key="4">
    <source>
        <dbReference type="Google" id="ProtNLM"/>
    </source>
</evidence>
<protein>
    <recommendedName>
        <fullName evidence="4">DUF4019 domain-containing protein</fullName>
    </recommendedName>
</protein>
<dbReference type="InterPro" id="IPR025091">
    <property type="entry name" value="DUF4019"/>
</dbReference>